<keyword evidence="2" id="KW-1185">Reference proteome</keyword>
<comment type="caution">
    <text evidence="1">The sequence shown here is derived from an EMBL/GenBank/DDBJ whole genome shotgun (WGS) entry which is preliminary data.</text>
</comment>
<proteinExistence type="predicted"/>
<evidence type="ECO:0000313" key="1">
    <source>
        <dbReference type="EMBL" id="KAJ5179441.1"/>
    </source>
</evidence>
<accession>A0A9W9LVE4</accession>
<evidence type="ECO:0000313" key="2">
    <source>
        <dbReference type="Proteomes" id="UP001146351"/>
    </source>
</evidence>
<dbReference type="EMBL" id="JAPQKO010000002">
    <property type="protein sequence ID" value="KAJ5179441.1"/>
    <property type="molecule type" value="Genomic_DNA"/>
</dbReference>
<organism evidence="1 2">
    <name type="scientific">Penicillium capsulatum</name>
    <dbReference type="NCBI Taxonomy" id="69766"/>
    <lineage>
        <taxon>Eukaryota</taxon>
        <taxon>Fungi</taxon>
        <taxon>Dikarya</taxon>
        <taxon>Ascomycota</taxon>
        <taxon>Pezizomycotina</taxon>
        <taxon>Eurotiomycetes</taxon>
        <taxon>Eurotiomycetidae</taxon>
        <taxon>Eurotiales</taxon>
        <taxon>Aspergillaceae</taxon>
        <taxon>Penicillium</taxon>
    </lineage>
</organism>
<name>A0A9W9LVE4_9EURO</name>
<reference evidence="1" key="1">
    <citation type="submission" date="2022-11" db="EMBL/GenBank/DDBJ databases">
        <authorList>
            <person name="Petersen C."/>
        </authorList>
    </citation>
    <scope>NUCLEOTIDE SEQUENCE</scope>
    <source>
        <strain evidence="1">IBT 21917</strain>
    </source>
</reference>
<sequence>MSNGTLFTQDSRTGLKYEIPIRRDAIRAVDLQQIRALSSGSNPADQVSQGLCVDDPGLRNTAVVESSISFSSVFPRNWSTPI</sequence>
<dbReference type="AlphaFoldDB" id="A0A9W9LVE4"/>
<gene>
    <name evidence="1" type="ORF">N7492_002651</name>
</gene>
<protein>
    <submittedName>
        <fullName evidence="1">Uncharacterized protein</fullName>
    </submittedName>
</protein>
<dbReference type="Proteomes" id="UP001146351">
    <property type="component" value="Unassembled WGS sequence"/>
</dbReference>
<dbReference type="OrthoDB" id="435022at2759"/>
<reference evidence="1" key="2">
    <citation type="journal article" date="2023" name="IMA Fungus">
        <title>Comparative genomic study of the Penicillium genus elucidates a diverse pangenome and 15 lateral gene transfer events.</title>
        <authorList>
            <person name="Petersen C."/>
            <person name="Sorensen T."/>
            <person name="Nielsen M.R."/>
            <person name="Sondergaard T.E."/>
            <person name="Sorensen J.L."/>
            <person name="Fitzpatrick D.A."/>
            <person name="Frisvad J.C."/>
            <person name="Nielsen K.L."/>
        </authorList>
    </citation>
    <scope>NUCLEOTIDE SEQUENCE</scope>
    <source>
        <strain evidence="1">IBT 21917</strain>
    </source>
</reference>